<dbReference type="AlphaFoldDB" id="A0A0D4ZYV2"/>
<dbReference type="EMBL" id="KM521836">
    <property type="protein sequence ID" value="AJW29128.1"/>
    <property type="molecule type" value="Genomic_DNA"/>
</dbReference>
<sequence length="130" mass="15052">MLEQILKTMGITDFMYFLPILAAICYNIILFIMLVKRFKNIKQHTNKWYIMPLNIILVFFLAFTLYTLTLGGLIIDIAETDRERALLGNVIAIFKAYSVLLIVIPITQILIYNLALDFKFQKASSLNKNQ</sequence>
<dbReference type="RefSeq" id="WP_172686000.1">
    <property type="nucleotide sequence ID" value="NZ_KM521836.1"/>
</dbReference>
<feature type="transmembrane region" description="Helical" evidence="1">
    <location>
        <begin position="14"/>
        <end position="35"/>
    </location>
</feature>
<keyword evidence="1" id="KW-0812">Transmembrane</keyword>
<name>A0A0D4ZYV2_STAEP</name>
<keyword evidence="2" id="KW-0614">Plasmid</keyword>
<reference evidence="2" key="2">
    <citation type="journal article" date="2015" name="J. Antimicrob. Chemother.">
        <title>Linezolid resistance in clinical isolates of Staphylococcus epidermidis from German hospitals and characterization of two cfr-carrying plasmids.</title>
        <authorList>
            <person name="Bender J."/>
            <person name="Strommenger B."/>
            <person name="Steglich M."/>
            <person name="Zimmermann O."/>
            <person name="Fenner I."/>
            <person name="Lensing C."/>
            <person name="Dagwadordsch U."/>
            <person name="Kekule A.S."/>
            <person name="Werner G."/>
            <person name="Layer F."/>
        </authorList>
    </citation>
    <scope>NUCLEOTIDE SEQUENCE</scope>
    <source>
        <strain evidence="2">12-00322</strain>
        <plasmid evidence="2">p12-00322</plasmid>
    </source>
</reference>
<evidence type="ECO:0000313" key="2">
    <source>
        <dbReference type="EMBL" id="AJW29128.1"/>
    </source>
</evidence>
<keyword evidence="1" id="KW-1133">Transmembrane helix</keyword>
<feature type="transmembrane region" description="Helical" evidence="1">
    <location>
        <begin position="90"/>
        <end position="115"/>
    </location>
</feature>
<feature type="transmembrane region" description="Helical" evidence="1">
    <location>
        <begin position="55"/>
        <end position="78"/>
    </location>
</feature>
<accession>A0A0D4ZYV2</accession>
<organism evidence="2">
    <name type="scientific">Staphylococcus epidermidis</name>
    <dbReference type="NCBI Taxonomy" id="1282"/>
    <lineage>
        <taxon>Bacteria</taxon>
        <taxon>Bacillati</taxon>
        <taxon>Bacillota</taxon>
        <taxon>Bacilli</taxon>
        <taxon>Bacillales</taxon>
        <taxon>Staphylococcaceae</taxon>
        <taxon>Staphylococcus</taxon>
    </lineage>
</organism>
<geneLocation type="plasmid" evidence="2">
    <name>p12-00322</name>
</geneLocation>
<evidence type="ECO:0000256" key="1">
    <source>
        <dbReference type="SAM" id="Phobius"/>
    </source>
</evidence>
<proteinExistence type="predicted"/>
<keyword evidence="1" id="KW-0472">Membrane</keyword>
<reference evidence="2" key="1">
    <citation type="submission" date="2014-09" db="EMBL/GenBank/DDBJ databases">
        <authorList>
            <person name="Bender J.K."/>
            <person name="Strommenger B."/>
            <person name="Steglich M."/>
            <person name="Zimmermann O."/>
            <person name="Fenner I."/>
            <person name="Lensing C."/>
            <person name="Dagwadordsch U."/>
            <person name="Werner G."/>
            <person name="Layer F."/>
        </authorList>
    </citation>
    <scope>NUCLEOTIDE SEQUENCE</scope>
    <source>
        <strain evidence="2">12-00322</strain>
        <plasmid evidence="2">p12-00322</plasmid>
    </source>
</reference>
<protein>
    <submittedName>
        <fullName evidence="2">Uncharacterized protein</fullName>
    </submittedName>
</protein>